<accession>A0A0M0JMG0</accession>
<feature type="region of interest" description="Disordered" evidence="2">
    <location>
        <begin position="246"/>
        <end position="305"/>
    </location>
</feature>
<name>A0A0M0JMG0_9EUKA</name>
<evidence type="ECO:0000313" key="3">
    <source>
        <dbReference type="EMBL" id="KOO27680.1"/>
    </source>
</evidence>
<sequence>TAPYVHKLGRFDAGAASSASTADELRRELDLAARAVQLAERRIEHLQRRNATLAQEMEHERRIEHLERRIEPLAQEMEHERRIEHEASGGSPTLGTAPSPVRALGSRGASPKKVSPSRLSPSLGTAPSVDATAVVEQTIRQATHTLKELTSDKLAAEHKALVLENELAALHDAQHSALEQLRERRALDKQLSSALETALEQRRLFQSLKVTMGECASAFLTPALDTALDAGTIDAISAVGDRALSRARAAGTPKPALGTAPRPARRIRRQAATPVASPSLSSFTSSASGGSHTSPETSPESTSVPREALAGVNETPAYLLIDGYPAESAERLTERPPWRLHLYGGTRFHHLLHLSASGAGATLPAGAFPELSTAECFALPEGEALRSIAIVREVAAGELQDERLQDERLQGEPAVPLAPTRRGAVGATPNLAYSEEALSA</sequence>
<protein>
    <submittedName>
        <fullName evidence="3">Uncharacterized protein</fullName>
    </submittedName>
</protein>
<evidence type="ECO:0000256" key="2">
    <source>
        <dbReference type="SAM" id="MobiDB-lite"/>
    </source>
</evidence>
<dbReference type="AlphaFoldDB" id="A0A0M0JMG0"/>
<dbReference type="Proteomes" id="UP000037460">
    <property type="component" value="Unassembled WGS sequence"/>
</dbReference>
<dbReference type="EMBL" id="JWZX01002686">
    <property type="protein sequence ID" value="KOO27680.1"/>
    <property type="molecule type" value="Genomic_DNA"/>
</dbReference>
<proteinExistence type="predicted"/>
<feature type="coiled-coil region" evidence="1">
    <location>
        <begin position="22"/>
        <end position="76"/>
    </location>
</feature>
<feature type="compositionally biased region" description="Low complexity" evidence="2">
    <location>
        <begin position="270"/>
        <end position="305"/>
    </location>
</feature>
<feature type="region of interest" description="Disordered" evidence="2">
    <location>
        <begin position="404"/>
        <end position="428"/>
    </location>
</feature>
<reference evidence="4" key="1">
    <citation type="journal article" date="2015" name="PLoS Genet.">
        <title>Genome Sequence and Transcriptome Analyses of Chrysochromulina tobin: Metabolic Tools for Enhanced Algal Fitness in the Prominent Order Prymnesiales (Haptophyceae).</title>
        <authorList>
            <person name="Hovde B.T."/>
            <person name="Deodato C.R."/>
            <person name="Hunsperger H.M."/>
            <person name="Ryken S.A."/>
            <person name="Yost W."/>
            <person name="Jha R.K."/>
            <person name="Patterson J."/>
            <person name="Monnat R.J. Jr."/>
            <person name="Barlow S.B."/>
            <person name="Starkenburg S.R."/>
            <person name="Cattolico R.A."/>
        </authorList>
    </citation>
    <scope>NUCLEOTIDE SEQUENCE</scope>
    <source>
        <strain evidence="4">CCMP291</strain>
    </source>
</reference>
<gene>
    <name evidence="3" type="ORF">Ctob_007217</name>
</gene>
<keyword evidence="4" id="KW-1185">Reference proteome</keyword>
<feature type="region of interest" description="Disordered" evidence="2">
    <location>
        <begin position="79"/>
        <end position="126"/>
    </location>
</feature>
<feature type="coiled-coil region" evidence="1">
    <location>
        <begin position="139"/>
        <end position="166"/>
    </location>
</feature>
<keyword evidence="1" id="KW-0175">Coiled coil</keyword>
<evidence type="ECO:0000313" key="4">
    <source>
        <dbReference type="Proteomes" id="UP000037460"/>
    </source>
</evidence>
<comment type="caution">
    <text evidence="3">The sequence shown here is derived from an EMBL/GenBank/DDBJ whole genome shotgun (WGS) entry which is preliminary data.</text>
</comment>
<feature type="non-terminal residue" evidence="3">
    <location>
        <position position="1"/>
    </location>
</feature>
<organism evidence="3 4">
    <name type="scientific">Chrysochromulina tobinii</name>
    <dbReference type="NCBI Taxonomy" id="1460289"/>
    <lineage>
        <taxon>Eukaryota</taxon>
        <taxon>Haptista</taxon>
        <taxon>Haptophyta</taxon>
        <taxon>Prymnesiophyceae</taxon>
        <taxon>Prymnesiales</taxon>
        <taxon>Chrysochromulinaceae</taxon>
        <taxon>Chrysochromulina</taxon>
    </lineage>
</organism>
<evidence type="ECO:0000256" key="1">
    <source>
        <dbReference type="SAM" id="Coils"/>
    </source>
</evidence>